<evidence type="ECO:0000259" key="2">
    <source>
        <dbReference type="Pfam" id="PF07670"/>
    </source>
</evidence>
<feature type="transmembrane region" description="Helical" evidence="1">
    <location>
        <begin position="37"/>
        <end position="57"/>
    </location>
</feature>
<dbReference type="PANTHER" id="PTHR35793:SF2">
    <property type="entry name" value="INNER MEMBRANE PROTEIN YJIG"/>
    <property type="match status" value="1"/>
</dbReference>
<sequence length="169" mass="17701">MANQSATGMDLQKVKPSVVEEFVAGAKKGFYIGAEMIAPAMVLAYVLIQFLDITGLMQSVGKILQPVMAIFGLPGEAVFALVAAFFAKAAGCATAATLYSKGAITAAQATILFPACVTMGTLIGHFVRIVIVSNVNKKWHSLLICVPLVDAAVVMLLTRLVLNVMGLNG</sequence>
<dbReference type="NCBIfam" id="NF007811">
    <property type="entry name" value="PRK10519.1"/>
    <property type="match status" value="1"/>
</dbReference>
<gene>
    <name evidence="3" type="ORF">SAMN04488500_12926</name>
</gene>
<feature type="domain" description="Nucleoside transporter/FeoB GTPase Gate" evidence="2">
    <location>
        <begin position="37"/>
        <end position="130"/>
    </location>
</feature>
<reference evidence="3 4" key="1">
    <citation type="submission" date="2017-04" db="EMBL/GenBank/DDBJ databases">
        <authorList>
            <person name="Afonso C.L."/>
            <person name="Miller P.J."/>
            <person name="Scott M.A."/>
            <person name="Spackman E."/>
            <person name="Goraichik I."/>
            <person name="Dimitrov K.M."/>
            <person name="Suarez D.L."/>
            <person name="Swayne D.E."/>
        </authorList>
    </citation>
    <scope>NUCLEOTIDE SEQUENCE [LARGE SCALE GENOMIC DNA]</scope>
    <source>
        <strain evidence="3 4">DSM 5090</strain>
    </source>
</reference>
<dbReference type="InterPro" id="IPR052549">
    <property type="entry name" value="SpmB"/>
</dbReference>
<dbReference type="GO" id="GO:0005886">
    <property type="term" value="C:plasma membrane"/>
    <property type="evidence" value="ECO:0007669"/>
    <property type="project" value="TreeGrafter"/>
</dbReference>
<keyword evidence="1" id="KW-0812">Transmembrane</keyword>
<dbReference type="Pfam" id="PF07670">
    <property type="entry name" value="Gate"/>
    <property type="match status" value="1"/>
</dbReference>
<keyword evidence="4" id="KW-1185">Reference proteome</keyword>
<evidence type="ECO:0000313" key="4">
    <source>
        <dbReference type="Proteomes" id="UP000192738"/>
    </source>
</evidence>
<feature type="transmembrane region" description="Helical" evidence="1">
    <location>
        <begin position="111"/>
        <end position="133"/>
    </location>
</feature>
<proteinExistence type="predicted"/>
<dbReference type="Proteomes" id="UP000192738">
    <property type="component" value="Unassembled WGS sequence"/>
</dbReference>
<keyword evidence="1" id="KW-0472">Membrane</keyword>
<keyword evidence="1" id="KW-1133">Transmembrane helix</keyword>
<dbReference type="STRING" id="112901.SAMN04488500_12926"/>
<dbReference type="RefSeq" id="WP_139796345.1">
    <property type="nucleotide sequence ID" value="NZ_CP155572.1"/>
</dbReference>
<dbReference type="PANTHER" id="PTHR35793">
    <property type="entry name" value="INNER MEMBRANE PROTEIN YJIG"/>
    <property type="match status" value="1"/>
</dbReference>
<dbReference type="AlphaFoldDB" id="A0A1W2ESR3"/>
<protein>
    <submittedName>
        <fullName evidence="3">Spore maturation protein SpmB</fullName>
    </submittedName>
</protein>
<name>A0A1W2ESR3_9FIRM</name>
<dbReference type="EMBL" id="FWXI01000029">
    <property type="protein sequence ID" value="SMD12691.1"/>
    <property type="molecule type" value="Genomic_DNA"/>
</dbReference>
<organism evidence="3 4">
    <name type="scientific">Sporomusa malonica</name>
    <dbReference type="NCBI Taxonomy" id="112901"/>
    <lineage>
        <taxon>Bacteria</taxon>
        <taxon>Bacillati</taxon>
        <taxon>Bacillota</taxon>
        <taxon>Negativicutes</taxon>
        <taxon>Selenomonadales</taxon>
        <taxon>Sporomusaceae</taxon>
        <taxon>Sporomusa</taxon>
    </lineage>
</organism>
<feature type="transmembrane region" description="Helical" evidence="1">
    <location>
        <begin position="139"/>
        <end position="162"/>
    </location>
</feature>
<evidence type="ECO:0000313" key="3">
    <source>
        <dbReference type="EMBL" id="SMD12691.1"/>
    </source>
</evidence>
<evidence type="ECO:0000256" key="1">
    <source>
        <dbReference type="SAM" id="Phobius"/>
    </source>
</evidence>
<dbReference type="OrthoDB" id="9779080at2"/>
<dbReference type="InterPro" id="IPR011642">
    <property type="entry name" value="Gate_dom"/>
</dbReference>
<accession>A0A1W2ESR3</accession>